<feature type="compositionally biased region" description="Basic and acidic residues" evidence="1">
    <location>
        <begin position="37"/>
        <end position="54"/>
    </location>
</feature>
<evidence type="ECO:0000313" key="3">
    <source>
        <dbReference type="Proteomes" id="UP000768567"/>
    </source>
</evidence>
<name>A0ABR9R2D6_9FIRM</name>
<dbReference type="Proteomes" id="UP000768567">
    <property type="component" value="Unassembled WGS sequence"/>
</dbReference>
<proteinExistence type="predicted"/>
<protein>
    <submittedName>
        <fullName evidence="2">Uncharacterized protein</fullName>
    </submittedName>
</protein>
<organism evidence="2 3">
    <name type="scientific">Gemmiger gallinarum</name>
    <dbReference type="NCBI Taxonomy" id="2779354"/>
    <lineage>
        <taxon>Bacteria</taxon>
        <taxon>Bacillati</taxon>
        <taxon>Bacillota</taxon>
        <taxon>Clostridia</taxon>
        <taxon>Eubacteriales</taxon>
        <taxon>Gemmiger</taxon>
    </lineage>
</organism>
<evidence type="ECO:0000313" key="2">
    <source>
        <dbReference type="EMBL" id="MBE5037273.1"/>
    </source>
</evidence>
<keyword evidence="3" id="KW-1185">Reference proteome</keyword>
<dbReference type="RefSeq" id="WP_193500567.1">
    <property type="nucleotide sequence ID" value="NZ_JADCKC010000002.1"/>
</dbReference>
<comment type="caution">
    <text evidence="2">The sequence shown here is derived from an EMBL/GenBank/DDBJ whole genome shotgun (WGS) entry which is preliminary data.</text>
</comment>
<accession>A0ABR9R2D6</accession>
<sequence>MKKIFLTARVQGDTVLYYLYSFNGHIARVNLTGKISKASDEDRRAGKSAEEWLRSHSRKHH</sequence>
<evidence type="ECO:0000256" key="1">
    <source>
        <dbReference type="SAM" id="MobiDB-lite"/>
    </source>
</evidence>
<gene>
    <name evidence="2" type="ORF">INF35_05715</name>
</gene>
<feature type="region of interest" description="Disordered" evidence="1">
    <location>
        <begin position="37"/>
        <end position="61"/>
    </location>
</feature>
<reference evidence="2 3" key="1">
    <citation type="submission" date="2020-10" db="EMBL/GenBank/DDBJ databases">
        <title>ChiBAC.</title>
        <authorList>
            <person name="Zenner C."/>
            <person name="Hitch T.C.A."/>
            <person name="Clavel T."/>
        </authorList>
    </citation>
    <scope>NUCLEOTIDE SEQUENCE [LARGE SCALE GENOMIC DNA]</scope>
    <source>
        <strain evidence="2 3">DSM 109015</strain>
    </source>
</reference>
<dbReference type="EMBL" id="JADCKC010000002">
    <property type="protein sequence ID" value="MBE5037273.1"/>
    <property type="molecule type" value="Genomic_DNA"/>
</dbReference>